<dbReference type="InterPro" id="IPR036412">
    <property type="entry name" value="HAD-like_sf"/>
</dbReference>
<sequence length="270" mass="30788">MSPGKISPLNKVKALVFDVFGTTVDWRSAVTEELTLRAFRKGSSDLPEDLKSRVQALTEEHWGKFAHEWHESYSVFCHSFKPETDDWKNVDQHNRDSLVSLLESWNLTGLFTATEVQSLSLVWHRLPPWDDTSDGLDKLGQTYITSTLSNGNTNLLRDLDDFGSLGFQNFFCAETFRAYKPSPTVYLGAARKLGLEPEEVALVAAHLSDLESARSCGLRTIYVERPEEEHWKTDEKYNEKYQGAKEWVDLWIGEEENGFVTLAHKLKQVA</sequence>
<dbReference type="InterPro" id="IPR006439">
    <property type="entry name" value="HAD-SF_hydro_IA"/>
</dbReference>
<reference evidence="3" key="1">
    <citation type="submission" date="2020-03" db="EMBL/GenBank/DDBJ databases">
        <title>Draft Genome Sequence of Cylindrodendrum hubeiense.</title>
        <authorList>
            <person name="Buettner E."/>
            <person name="Kellner H."/>
        </authorList>
    </citation>
    <scope>NUCLEOTIDE SEQUENCE</scope>
    <source>
        <strain evidence="3">IHI 201604</strain>
    </source>
</reference>
<dbReference type="NCBIfam" id="TIGR01428">
    <property type="entry name" value="HAD_type_II"/>
    <property type="match status" value="1"/>
</dbReference>
<evidence type="ECO:0000313" key="3">
    <source>
        <dbReference type="EMBL" id="KAF7543954.1"/>
    </source>
</evidence>
<dbReference type="SFLD" id="SFLDS00003">
    <property type="entry name" value="Haloacid_Dehalogenase"/>
    <property type="match status" value="1"/>
</dbReference>
<dbReference type="PRINTS" id="PR00413">
    <property type="entry name" value="HADHALOGNASE"/>
</dbReference>
<dbReference type="OrthoDB" id="40579at2759"/>
<dbReference type="NCBIfam" id="TIGR01493">
    <property type="entry name" value="HAD-SF-IA-v2"/>
    <property type="match status" value="1"/>
</dbReference>
<proteinExistence type="inferred from homology"/>
<dbReference type="Proteomes" id="UP000722485">
    <property type="component" value="Unassembled WGS sequence"/>
</dbReference>
<dbReference type="PANTHER" id="PTHR43316">
    <property type="entry name" value="HYDROLASE, HALOACID DELAHOGENASE-RELATED"/>
    <property type="match status" value="1"/>
</dbReference>
<dbReference type="SUPFAM" id="SSF56784">
    <property type="entry name" value="HAD-like"/>
    <property type="match status" value="1"/>
</dbReference>
<dbReference type="SFLD" id="SFLDG01129">
    <property type="entry name" value="C1.5:_HAD__Beta-PGM__Phosphata"/>
    <property type="match status" value="1"/>
</dbReference>
<dbReference type="PANTHER" id="PTHR43316:SF3">
    <property type="entry name" value="HALOACID DEHALOGENASE, TYPE II (AFU_ORTHOLOGUE AFUA_2G07750)-RELATED"/>
    <property type="match status" value="1"/>
</dbReference>
<dbReference type="Pfam" id="PF00702">
    <property type="entry name" value="Hydrolase"/>
    <property type="match status" value="1"/>
</dbReference>
<dbReference type="Gene3D" id="1.10.150.240">
    <property type="entry name" value="Putative phosphatase, domain 2"/>
    <property type="match status" value="1"/>
</dbReference>
<dbReference type="InterPro" id="IPR023198">
    <property type="entry name" value="PGP-like_dom2"/>
</dbReference>
<dbReference type="InterPro" id="IPR051540">
    <property type="entry name" value="S-2-haloacid_dehalogenase"/>
</dbReference>
<organism evidence="3 4">
    <name type="scientific">Cylindrodendrum hubeiense</name>
    <dbReference type="NCBI Taxonomy" id="595255"/>
    <lineage>
        <taxon>Eukaryota</taxon>
        <taxon>Fungi</taxon>
        <taxon>Dikarya</taxon>
        <taxon>Ascomycota</taxon>
        <taxon>Pezizomycotina</taxon>
        <taxon>Sordariomycetes</taxon>
        <taxon>Hypocreomycetidae</taxon>
        <taxon>Hypocreales</taxon>
        <taxon>Nectriaceae</taxon>
        <taxon>Cylindrodendrum</taxon>
    </lineage>
</organism>
<dbReference type="EMBL" id="JAANBB010000330">
    <property type="protein sequence ID" value="KAF7543954.1"/>
    <property type="molecule type" value="Genomic_DNA"/>
</dbReference>
<evidence type="ECO:0008006" key="5">
    <source>
        <dbReference type="Google" id="ProtNLM"/>
    </source>
</evidence>
<dbReference type="InterPro" id="IPR023214">
    <property type="entry name" value="HAD_sf"/>
</dbReference>
<keyword evidence="4" id="KW-1185">Reference proteome</keyword>
<keyword evidence="2" id="KW-0378">Hydrolase</keyword>
<name>A0A9P5LCS5_9HYPO</name>
<dbReference type="AlphaFoldDB" id="A0A9P5LCS5"/>
<dbReference type="GO" id="GO:0019120">
    <property type="term" value="F:hydrolase activity, acting on acid halide bonds, in C-halide compounds"/>
    <property type="evidence" value="ECO:0007669"/>
    <property type="project" value="InterPro"/>
</dbReference>
<gene>
    <name evidence="3" type="ORF">G7Z17_g10328</name>
</gene>
<evidence type="ECO:0000256" key="1">
    <source>
        <dbReference type="ARBA" id="ARBA00008106"/>
    </source>
</evidence>
<accession>A0A9P5LCS5</accession>
<comment type="similarity">
    <text evidence="1">Belongs to the HAD-like hydrolase superfamily. S-2-haloalkanoic acid dehalogenase family.</text>
</comment>
<evidence type="ECO:0000256" key="2">
    <source>
        <dbReference type="ARBA" id="ARBA00022801"/>
    </source>
</evidence>
<dbReference type="InterPro" id="IPR006328">
    <property type="entry name" value="2-HAD"/>
</dbReference>
<dbReference type="Gene3D" id="3.40.50.1000">
    <property type="entry name" value="HAD superfamily/HAD-like"/>
    <property type="match status" value="1"/>
</dbReference>
<comment type="caution">
    <text evidence="3">The sequence shown here is derived from an EMBL/GenBank/DDBJ whole genome shotgun (WGS) entry which is preliminary data.</text>
</comment>
<evidence type="ECO:0000313" key="4">
    <source>
        <dbReference type="Proteomes" id="UP000722485"/>
    </source>
</evidence>
<dbReference type="GO" id="GO:0016791">
    <property type="term" value="F:phosphatase activity"/>
    <property type="evidence" value="ECO:0007669"/>
    <property type="project" value="UniProtKB-ARBA"/>
</dbReference>
<protein>
    <recommendedName>
        <fullName evidence="5">Haloacid dehalogenase</fullName>
    </recommendedName>
</protein>